<comment type="caution">
    <text evidence="3">The sequence shown here is derived from an EMBL/GenBank/DDBJ whole genome shotgun (WGS) entry which is preliminary data.</text>
</comment>
<name>A0ABS8NCM0_9BACT</name>
<sequence length="160" mass="16279">MKQQLQHLCFLSLVGISALTAGCSGSDKPALAPVEGTLTKDGVPFVNATLEFHPQTHGGVSYGQTDETGQFKLHYTTGEPGAAIGKHEVLVFGGHEKGKTSASSSALAGNPDEGDAPTLIGDPDAGKKKRSGRGGAPAGPVKIMADVGDSDNQLSLTIPS</sequence>
<gene>
    <name evidence="3" type="ORF">LOC71_03280</name>
</gene>
<evidence type="ECO:0000313" key="3">
    <source>
        <dbReference type="EMBL" id="MCC9641283.1"/>
    </source>
</evidence>
<dbReference type="RefSeq" id="WP_230271305.1">
    <property type="nucleotide sequence ID" value="NZ_JAJKFW010000006.1"/>
</dbReference>
<reference evidence="3" key="1">
    <citation type="submission" date="2021-11" db="EMBL/GenBank/DDBJ databases">
        <title>Genome sequence.</title>
        <authorList>
            <person name="Sun Q."/>
        </authorList>
    </citation>
    <scope>NUCLEOTIDE SEQUENCE</scope>
    <source>
        <strain evidence="3">JC740</strain>
    </source>
</reference>
<feature type="region of interest" description="Disordered" evidence="1">
    <location>
        <begin position="95"/>
        <end position="160"/>
    </location>
</feature>
<organism evidence="3 4">
    <name type="scientific">Rhodopirellula halodulae</name>
    <dbReference type="NCBI Taxonomy" id="2894198"/>
    <lineage>
        <taxon>Bacteria</taxon>
        <taxon>Pseudomonadati</taxon>
        <taxon>Planctomycetota</taxon>
        <taxon>Planctomycetia</taxon>
        <taxon>Pirellulales</taxon>
        <taxon>Pirellulaceae</taxon>
        <taxon>Rhodopirellula</taxon>
    </lineage>
</organism>
<evidence type="ECO:0008006" key="5">
    <source>
        <dbReference type="Google" id="ProtNLM"/>
    </source>
</evidence>
<feature type="compositionally biased region" description="Polar residues" evidence="1">
    <location>
        <begin position="150"/>
        <end position="160"/>
    </location>
</feature>
<dbReference type="EMBL" id="JAJKFW010000006">
    <property type="protein sequence ID" value="MCC9641283.1"/>
    <property type="molecule type" value="Genomic_DNA"/>
</dbReference>
<keyword evidence="2" id="KW-0732">Signal</keyword>
<accession>A0ABS8NCM0</accession>
<feature type="signal peptide" evidence="2">
    <location>
        <begin position="1"/>
        <end position="21"/>
    </location>
</feature>
<dbReference type="Proteomes" id="UP001430306">
    <property type="component" value="Unassembled WGS sequence"/>
</dbReference>
<dbReference type="PROSITE" id="PS51257">
    <property type="entry name" value="PROKAR_LIPOPROTEIN"/>
    <property type="match status" value="1"/>
</dbReference>
<evidence type="ECO:0000313" key="4">
    <source>
        <dbReference type="Proteomes" id="UP001430306"/>
    </source>
</evidence>
<protein>
    <recommendedName>
        <fullName evidence="5">Carboxypeptidase regulatory-like domain-containing protein</fullName>
    </recommendedName>
</protein>
<proteinExistence type="predicted"/>
<keyword evidence="4" id="KW-1185">Reference proteome</keyword>
<feature type="chain" id="PRO_5045644719" description="Carboxypeptidase regulatory-like domain-containing protein" evidence="2">
    <location>
        <begin position="22"/>
        <end position="160"/>
    </location>
</feature>
<evidence type="ECO:0000256" key="1">
    <source>
        <dbReference type="SAM" id="MobiDB-lite"/>
    </source>
</evidence>
<evidence type="ECO:0000256" key="2">
    <source>
        <dbReference type="SAM" id="SignalP"/>
    </source>
</evidence>